<dbReference type="InterPro" id="IPR051465">
    <property type="entry name" value="Cell_Envelope_Struct_Comp"/>
</dbReference>
<dbReference type="PANTHER" id="PTHR43308:SF5">
    <property type="entry name" value="S-LAYER PROTEIN _ PEPTIDOGLYCAN ENDO-BETA-N-ACETYLGLUCOSAMINIDASE"/>
    <property type="match status" value="1"/>
</dbReference>
<dbReference type="RefSeq" id="WP_381482721.1">
    <property type="nucleotide sequence ID" value="NZ_JBHTLT010000134.1"/>
</dbReference>
<dbReference type="InterPro" id="IPR036514">
    <property type="entry name" value="SGNH_hydro_sf"/>
</dbReference>
<dbReference type="InterPro" id="IPR013783">
    <property type="entry name" value="Ig-like_fold"/>
</dbReference>
<proteinExistence type="predicted"/>
<accession>A0ABW3U316</accession>
<protein>
    <submittedName>
        <fullName evidence="3">S-layer homology domain-containing protein</fullName>
    </submittedName>
</protein>
<dbReference type="Pfam" id="PF00395">
    <property type="entry name" value="SLH"/>
    <property type="match status" value="3"/>
</dbReference>
<dbReference type="SUPFAM" id="SSF49265">
    <property type="entry name" value="Fibronectin type III"/>
    <property type="match status" value="1"/>
</dbReference>
<organism evidence="3 4">
    <name type="scientific">Sporosarcina contaminans</name>
    <dbReference type="NCBI Taxonomy" id="633403"/>
    <lineage>
        <taxon>Bacteria</taxon>
        <taxon>Bacillati</taxon>
        <taxon>Bacillota</taxon>
        <taxon>Bacilli</taxon>
        <taxon>Bacillales</taxon>
        <taxon>Caryophanaceae</taxon>
        <taxon>Sporosarcina</taxon>
    </lineage>
</organism>
<dbReference type="Proteomes" id="UP001597231">
    <property type="component" value="Unassembled WGS sequence"/>
</dbReference>
<evidence type="ECO:0000259" key="1">
    <source>
        <dbReference type="PROSITE" id="PS50853"/>
    </source>
</evidence>
<evidence type="ECO:0000313" key="3">
    <source>
        <dbReference type="EMBL" id="MFD1207047.1"/>
    </source>
</evidence>
<dbReference type="PANTHER" id="PTHR43308">
    <property type="entry name" value="OUTER MEMBRANE PROTEIN ALPHA-RELATED"/>
    <property type="match status" value="1"/>
</dbReference>
<dbReference type="SUPFAM" id="SSF52266">
    <property type="entry name" value="SGNH hydrolase"/>
    <property type="match status" value="1"/>
</dbReference>
<dbReference type="PROSITE" id="PS51272">
    <property type="entry name" value="SLH"/>
    <property type="match status" value="2"/>
</dbReference>
<name>A0ABW3U316_9BACL</name>
<dbReference type="SMART" id="SM00060">
    <property type="entry name" value="FN3"/>
    <property type="match status" value="1"/>
</dbReference>
<dbReference type="Gene3D" id="2.60.40.10">
    <property type="entry name" value="Immunoglobulins"/>
    <property type="match status" value="1"/>
</dbReference>
<evidence type="ECO:0000313" key="4">
    <source>
        <dbReference type="Proteomes" id="UP001597231"/>
    </source>
</evidence>
<comment type="caution">
    <text evidence="3">The sequence shown here is derived from an EMBL/GenBank/DDBJ whole genome shotgun (WGS) entry which is preliminary data.</text>
</comment>
<evidence type="ECO:0000259" key="2">
    <source>
        <dbReference type="PROSITE" id="PS51272"/>
    </source>
</evidence>
<dbReference type="EMBL" id="JBHTLT010000134">
    <property type="protein sequence ID" value="MFD1207047.1"/>
    <property type="molecule type" value="Genomic_DNA"/>
</dbReference>
<dbReference type="Pfam" id="PF00041">
    <property type="entry name" value="fn3"/>
    <property type="match status" value="1"/>
</dbReference>
<feature type="domain" description="Fibronectin type-III" evidence="1">
    <location>
        <begin position="270"/>
        <end position="357"/>
    </location>
</feature>
<gene>
    <name evidence="3" type="ORF">ACFQ38_18265</name>
</gene>
<dbReference type="CDD" id="cd00063">
    <property type="entry name" value="FN3"/>
    <property type="match status" value="1"/>
</dbReference>
<keyword evidence="4" id="KW-1185">Reference proteome</keyword>
<dbReference type="InterPro" id="IPR001119">
    <property type="entry name" value="SLH_dom"/>
</dbReference>
<dbReference type="Gene3D" id="3.40.50.1110">
    <property type="entry name" value="SGNH hydrolase"/>
    <property type="match status" value="1"/>
</dbReference>
<dbReference type="InterPro" id="IPR013830">
    <property type="entry name" value="SGNH_hydro"/>
</dbReference>
<dbReference type="PROSITE" id="PS50853">
    <property type="entry name" value="FN3"/>
    <property type="match status" value="1"/>
</dbReference>
<feature type="domain" description="SLH" evidence="2">
    <location>
        <begin position="356"/>
        <end position="419"/>
    </location>
</feature>
<feature type="domain" description="SLH" evidence="2">
    <location>
        <begin position="484"/>
        <end position="541"/>
    </location>
</feature>
<reference evidence="4" key="1">
    <citation type="journal article" date="2019" name="Int. J. Syst. Evol. Microbiol.">
        <title>The Global Catalogue of Microorganisms (GCM) 10K type strain sequencing project: providing services to taxonomists for standard genome sequencing and annotation.</title>
        <authorList>
            <consortium name="The Broad Institute Genomics Platform"/>
            <consortium name="The Broad Institute Genome Sequencing Center for Infectious Disease"/>
            <person name="Wu L."/>
            <person name="Ma J."/>
        </authorList>
    </citation>
    <scope>NUCLEOTIDE SEQUENCE [LARGE SCALE GENOMIC DNA]</scope>
    <source>
        <strain evidence="4">CCUG 53915</strain>
    </source>
</reference>
<dbReference type="InterPro" id="IPR003961">
    <property type="entry name" value="FN3_dom"/>
</dbReference>
<dbReference type="InterPro" id="IPR036116">
    <property type="entry name" value="FN3_sf"/>
</dbReference>
<dbReference type="Pfam" id="PF13472">
    <property type="entry name" value="Lipase_GDSL_2"/>
    <property type="match status" value="1"/>
</dbReference>
<sequence length="541" mass="59645">MKKKCMLQIMLVLSLIMYIGISPLHYVSAQETTAPSWVTSVDYVALGDSLAEGMDHQGKIGDGYTDYLANKLSEVGLLSSFTKQFAVSGYTTVDVLNDIKQNVAKETAEGKTVRMQEAIKEAEIITITAGANDVLSHVEVDALKRTLKFNETAIQKEIEQVGRNLSEIISVIHSINPKAQVYVMGYYNPFPHLSKDIQPLLSQLLDGLNKAISMTAQMPNVFFVETADAIAKDYKNYLPNPANIHLSPAGYEVTAKLFWDKVVETFPIVPVDGITIQPISKNALMLSWIPVSHDGTTVTYDVYRDDVKVTSLPMVTLSYTFSDLNANQTYSFCVKAVDEHGNESDPYLSISYQIAEDTPLFTDINGHWAEAYIKQAIENGIFNGYTDGTFKPDNNLTRAQAASVIVRALQLKNRSTEDNAFLDISGYAPATQADIMAAYSNGLVRGQNGYFKPTNNVTRAQLALIAWRVLEQGVDTKDFSSSLKHPFTDLGNFDNETIYAISALADLGIITKDEATFRPNDAATRADTAAIISLLIDYLQQ</sequence>